<accession>A0A1F7GAF9</accession>
<sequence length="458" mass="49765">MALGETVGYCPETLPPQEQLIGKRLAPTLLNRVAPMLEANGPTASDRFINDNRLNDFGRGRADALARMLASRVFEVGFDHTSALDQQKFSTALSDVYSYIRDQQKAGNGEFATVDLATFRRVCTSARARFKSGKSFEVAQPEAAATQPALTPVVEPVIHPQPGISRRFLAKLPRSWRMAASVGLIGGSLFGLTHLEGITSVVNRAVASLGTAFSRSSYTTEVAQVPPSMQVQPLKARPECDVNYQPQVTIPVQPLTVEAPKPIPTPIFNAEDGEHVALQFYDKGKLLQTDLVIEKTLYLSQLDGSILRPKKMNGVIKVIDDMRGNGSAIAYIGHSDGGGALTAFREAAKDEASFTNSNVNALASGVRATMTVAESSGEEDVTVQDILINATDGDTIWVTCEKYGEEYEINGHVMSTTKWRIVTMRVVTQVSQVRPISRGLRAQLSRTREAVRAQRASV</sequence>
<evidence type="ECO:0000313" key="2">
    <source>
        <dbReference type="Proteomes" id="UP000178372"/>
    </source>
</evidence>
<dbReference type="AlphaFoldDB" id="A0A1F7GAF9"/>
<organism evidence="1 2">
    <name type="scientific">Candidatus Roizmanbacteria bacterium RIFCSPHIGHO2_01_FULL_39_12b</name>
    <dbReference type="NCBI Taxonomy" id="1802030"/>
    <lineage>
        <taxon>Bacteria</taxon>
        <taxon>Candidatus Roizmaniibacteriota</taxon>
    </lineage>
</organism>
<evidence type="ECO:0000313" key="1">
    <source>
        <dbReference type="EMBL" id="OGK15877.1"/>
    </source>
</evidence>
<comment type="caution">
    <text evidence="1">The sequence shown here is derived from an EMBL/GenBank/DDBJ whole genome shotgun (WGS) entry which is preliminary data.</text>
</comment>
<name>A0A1F7GAF9_9BACT</name>
<gene>
    <name evidence="1" type="ORF">A2690_04450</name>
</gene>
<reference evidence="1 2" key="1">
    <citation type="journal article" date="2016" name="Nat. Commun.">
        <title>Thousands of microbial genomes shed light on interconnected biogeochemical processes in an aquifer system.</title>
        <authorList>
            <person name="Anantharaman K."/>
            <person name="Brown C.T."/>
            <person name="Hug L.A."/>
            <person name="Sharon I."/>
            <person name="Castelle C.J."/>
            <person name="Probst A.J."/>
            <person name="Thomas B.C."/>
            <person name="Singh A."/>
            <person name="Wilkins M.J."/>
            <person name="Karaoz U."/>
            <person name="Brodie E.L."/>
            <person name="Williams K.H."/>
            <person name="Hubbard S.S."/>
            <person name="Banfield J.F."/>
        </authorList>
    </citation>
    <scope>NUCLEOTIDE SEQUENCE [LARGE SCALE GENOMIC DNA]</scope>
</reference>
<dbReference type="Proteomes" id="UP000178372">
    <property type="component" value="Unassembled WGS sequence"/>
</dbReference>
<dbReference type="EMBL" id="MFZF01000023">
    <property type="protein sequence ID" value="OGK15877.1"/>
    <property type="molecule type" value="Genomic_DNA"/>
</dbReference>
<proteinExistence type="predicted"/>
<protein>
    <submittedName>
        <fullName evidence="1">Uncharacterized protein</fullName>
    </submittedName>
</protein>